<comment type="caution">
    <text evidence="5">The sequence shown here is derived from an EMBL/GenBank/DDBJ whole genome shotgun (WGS) entry which is preliminary data.</text>
</comment>
<name>A0A923KR08_9FIRM</name>
<dbReference type="SUPFAM" id="SSF53659">
    <property type="entry name" value="Isocitrate/Isopropylmalate dehydrogenase-like"/>
    <property type="match status" value="1"/>
</dbReference>
<keyword evidence="3" id="KW-0012">Acyltransferase</keyword>
<proteinExistence type="inferred from homology"/>
<reference evidence="5" key="2">
    <citation type="submission" date="2020-10" db="EMBL/GenBank/DDBJ databases">
        <title>Comparative genomics of the Acetobacterium genus.</title>
        <authorList>
            <person name="Marshall C."/>
            <person name="May H."/>
            <person name="Norman S."/>
        </authorList>
    </citation>
    <scope>NUCLEOTIDE SEQUENCE</scope>
    <source>
        <strain evidence="5">DER-2019</strain>
    </source>
</reference>
<dbReference type="EMBL" id="WJBD01000022">
    <property type="protein sequence ID" value="MBC3889684.1"/>
    <property type="molecule type" value="Genomic_DNA"/>
</dbReference>
<dbReference type="InterPro" id="IPR050500">
    <property type="entry name" value="Phos_Acetyltrans/Butyryltrans"/>
</dbReference>
<dbReference type="Pfam" id="PF01515">
    <property type="entry name" value="PTA_PTB"/>
    <property type="match status" value="1"/>
</dbReference>
<organism evidence="5 6">
    <name type="scientific">Acetobacterium paludosum</name>
    <dbReference type="NCBI Taxonomy" id="52693"/>
    <lineage>
        <taxon>Bacteria</taxon>
        <taxon>Bacillati</taxon>
        <taxon>Bacillota</taxon>
        <taxon>Clostridia</taxon>
        <taxon>Eubacteriales</taxon>
        <taxon>Eubacteriaceae</taxon>
        <taxon>Acetobacterium</taxon>
    </lineage>
</organism>
<reference evidence="5" key="1">
    <citation type="submission" date="2019-10" db="EMBL/GenBank/DDBJ databases">
        <authorList>
            <person name="Ross D.E."/>
            <person name="Gulliver D."/>
        </authorList>
    </citation>
    <scope>NUCLEOTIDE SEQUENCE</scope>
    <source>
        <strain evidence="5">DER-2019</strain>
    </source>
</reference>
<dbReference type="PANTHER" id="PTHR43356:SF2">
    <property type="entry name" value="PHOSPHATE ACETYLTRANSFERASE"/>
    <property type="match status" value="1"/>
</dbReference>
<dbReference type="GO" id="GO:0016746">
    <property type="term" value="F:acyltransferase activity"/>
    <property type="evidence" value="ECO:0007669"/>
    <property type="project" value="UniProtKB-KW"/>
</dbReference>
<evidence type="ECO:0000259" key="4">
    <source>
        <dbReference type="Pfam" id="PF01515"/>
    </source>
</evidence>
<gene>
    <name evidence="5" type="ORF">GH810_15345</name>
</gene>
<evidence type="ECO:0000313" key="5">
    <source>
        <dbReference type="EMBL" id="MBC3889684.1"/>
    </source>
</evidence>
<comment type="similarity">
    <text evidence="1">Belongs to the phosphate acetyltransferase and butyryltransferase family.</text>
</comment>
<dbReference type="PIRSF" id="PIRSF000428">
    <property type="entry name" value="P_Ac_trans"/>
    <property type="match status" value="1"/>
</dbReference>
<sequence length="323" mass="35021">MIDNFSDITNSVKLGSKPTLVVALAAEAELLKALSTAKGRYLIKIILVGSQEEILKISADKKIDLSDMQIIDIVDLVTACDKAVSLVHQGEADFIMKGLVDTSIFLKAVINKTNGLTIGRLLSSIMIMKLKTYHKFLMISDGGIIIDPDLEKKKGIIENVVVLAKLLGIQPVKIGCLAAKEKVNPKMPATVDAAALKELSEKHYFGENVIVEGPIAMDLMVSKKAAQIKGYVSEVAGDVDVILAPNIETGNAILKVMTHLGNAESAGVVMGACVPIILTSRSDSYENKLNSITLGIYLTQHMGDCHETREEQKKRNEKIINRK</sequence>
<accession>A0A923KR08</accession>
<evidence type="ECO:0000256" key="2">
    <source>
        <dbReference type="ARBA" id="ARBA00022679"/>
    </source>
</evidence>
<dbReference type="Proteomes" id="UP000616595">
    <property type="component" value="Unassembled WGS sequence"/>
</dbReference>
<dbReference type="RefSeq" id="WP_148567120.1">
    <property type="nucleotide sequence ID" value="NZ_RXYA01000007.1"/>
</dbReference>
<dbReference type="PANTHER" id="PTHR43356">
    <property type="entry name" value="PHOSPHATE ACETYLTRANSFERASE"/>
    <property type="match status" value="1"/>
</dbReference>
<dbReference type="InterPro" id="IPR012147">
    <property type="entry name" value="P_Ac_Bu_trans"/>
</dbReference>
<evidence type="ECO:0000256" key="1">
    <source>
        <dbReference type="ARBA" id="ARBA00005656"/>
    </source>
</evidence>
<evidence type="ECO:0000256" key="3">
    <source>
        <dbReference type="ARBA" id="ARBA00023315"/>
    </source>
</evidence>
<dbReference type="Gene3D" id="3.40.718.10">
    <property type="entry name" value="Isopropylmalate Dehydrogenase"/>
    <property type="match status" value="1"/>
</dbReference>
<feature type="domain" description="Phosphate acetyl/butaryl transferase" evidence="4">
    <location>
        <begin position="82"/>
        <end position="294"/>
    </location>
</feature>
<keyword evidence="6" id="KW-1185">Reference proteome</keyword>
<dbReference type="InterPro" id="IPR002505">
    <property type="entry name" value="PTA_PTB"/>
</dbReference>
<protein>
    <submittedName>
        <fullName evidence="5">Phosphate butyryltransferase</fullName>
    </submittedName>
</protein>
<dbReference type="OrthoDB" id="9774179at2"/>
<keyword evidence="2" id="KW-0808">Transferase</keyword>
<dbReference type="AlphaFoldDB" id="A0A923KR08"/>
<evidence type="ECO:0000313" key="6">
    <source>
        <dbReference type="Proteomes" id="UP000616595"/>
    </source>
</evidence>